<dbReference type="EMBL" id="JBHTHX010002001">
    <property type="protein sequence ID" value="MFD0889743.1"/>
    <property type="molecule type" value="Genomic_DNA"/>
</dbReference>
<dbReference type="SFLD" id="SFLDS00005">
    <property type="entry name" value="Isoprenoid_Synthase_Type_I"/>
    <property type="match status" value="1"/>
</dbReference>
<comment type="caution">
    <text evidence="4">The sequence shown here is derived from an EMBL/GenBank/DDBJ whole genome shotgun (WGS) entry which is preliminary data.</text>
</comment>
<protein>
    <submittedName>
        <fullName evidence="4">Polyprenyl synthetase family protein</fullName>
    </submittedName>
</protein>
<dbReference type="PROSITE" id="PS00444">
    <property type="entry name" value="POLYPRENYL_SYNTHASE_2"/>
    <property type="match status" value="1"/>
</dbReference>
<keyword evidence="1" id="KW-0479">Metal-binding</keyword>
<sequence>ASRTAESAGDGDAVVTAVPAAVAVELVHDFSVLHDDVMDGDRTRRHRPAAWTLFGTGTAVLAGDTLLITAIQQLADGPTPEGVGVLVAAVSEMCAGQASDLAFETRTDVSVPECLTMAEAKTGALMGAACQLGAMASGADRDTAHGYRVFGRQLGLAFQLVDDLLGIWGDPQVSGKPVGADLAARKRSLPVVAALTSGTKAGDLLAQMYASTGDFDQTAVTRAAELVEASGGRAWAQAEAERRTREARQALAAIRPAPGGAEELATLTALMVGRRR</sequence>
<dbReference type="Gene3D" id="1.10.600.10">
    <property type="entry name" value="Farnesyl Diphosphate Synthase"/>
    <property type="match status" value="1"/>
</dbReference>
<dbReference type="SUPFAM" id="SSF48576">
    <property type="entry name" value="Terpenoid synthases"/>
    <property type="match status" value="1"/>
</dbReference>
<dbReference type="PANTHER" id="PTHR12001">
    <property type="entry name" value="GERANYLGERANYL PYROPHOSPHATE SYNTHASE"/>
    <property type="match status" value="1"/>
</dbReference>
<dbReference type="CDD" id="cd00685">
    <property type="entry name" value="Trans_IPPS_HT"/>
    <property type="match status" value="1"/>
</dbReference>
<comment type="similarity">
    <text evidence="3">Belongs to the FPP/GGPP synthase family.</text>
</comment>
<dbReference type="Proteomes" id="UP001597024">
    <property type="component" value="Unassembled WGS sequence"/>
</dbReference>
<dbReference type="InterPro" id="IPR008949">
    <property type="entry name" value="Isoprenoid_synthase_dom_sf"/>
</dbReference>
<gene>
    <name evidence="4" type="ORF">ACFQ08_34830</name>
</gene>
<name>A0ABW3E0X6_9ACTN</name>
<evidence type="ECO:0000256" key="1">
    <source>
        <dbReference type="ARBA" id="ARBA00022723"/>
    </source>
</evidence>
<organism evidence="4 5">
    <name type="scientific">Streptosporangium algeriense</name>
    <dbReference type="NCBI Taxonomy" id="1682748"/>
    <lineage>
        <taxon>Bacteria</taxon>
        <taxon>Bacillati</taxon>
        <taxon>Actinomycetota</taxon>
        <taxon>Actinomycetes</taxon>
        <taxon>Streptosporangiales</taxon>
        <taxon>Streptosporangiaceae</taxon>
        <taxon>Streptosporangium</taxon>
    </lineage>
</organism>
<dbReference type="Pfam" id="PF00348">
    <property type="entry name" value="polyprenyl_synt"/>
    <property type="match status" value="1"/>
</dbReference>
<evidence type="ECO:0000313" key="5">
    <source>
        <dbReference type="Proteomes" id="UP001597024"/>
    </source>
</evidence>
<feature type="non-terminal residue" evidence="4">
    <location>
        <position position="1"/>
    </location>
</feature>
<dbReference type="InterPro" id="IPR033749">
    <property type="entry name" value="Polyprenyl_synt_CS"/>
</dbReference>
<keyword evidence="5" id="KW-1185">Reference proteome</keyword>
<evidence type="ECO:0000256" key="2">
    <source>
        <dbReference type="ARBA" id="ARBA00022842"/>
    </source>
</evidence>
<proteinExistence type="inferred from homology"/>
<dbReference type="PROSITE" id="PS00723">
    <property type="entry name" value="POLYPRENYL_SYNTHASE_1"/>
    <property type="match status" value="1"/>
</dbReference>
<keyword evidence="3" id="KW-0808">Transferase</keyword>
<accession>A0ABW3E0X6</accession>
<dbReference type="InterPro" id="IPR000092">
    <property type="entry name" value="Polyprenyl_synt"/>
</dbReference>
<dbReference type="PANTHER" id="PTHR12001:SF86">
    <property type="entry name" value="GERANYLGERANYL DIPHOSPHATE SYNTHASE"/>
    <property type="match status" value="1"/>
</dbReference>
<reference evidence="5" key="1">
    <citation type="journal article" date="2019" name="Int. J. Syst. Evol. Microbiol.">
        <title>The Global Catalogue of Microorganisms (GCM) 10K type strain sequencing project: providing services to taxonomists for standard genome sequencing and annotation.</title>
        <authorList>
            <consortium name="The Broad Institute Genomics Platform"/>
            <consortium name="The Broad Institute Genome Sequencing Center for Infectious Disease"/>
            <person name="Wu L."/>
            <person name="Ma J."/>
        </authorList>
    </citation>
    <scope>NUCLEOTIDE SEQUENCE [LARGE SCALE GENOMIC DNA]</scope>
    <source>
        <strain evidence="5">CCUG 62974</strain>
    </source>
</reference>
<evidence type="ECO:0000256" key="3">
    <source>
        <dbReference type="RuleBase" id="RU004466"/>
    </source>
</evidence>
<keyword evidence="2" id="KW-0460">Magnesium</keyword>
<evidence type="ECO:0000313" key="4">
    <source>
        <dbReference type="EMBL" id="MFD0889743.1"/>
    </source>
</evidence>